<name>A0A6V7VU92_MELEN</name>
<accession>A0A6V7VU92</accession>
<sequence length="55" mass="6716">MKTIKCNKKWTIKNVNKIIELVEKDDKLNLTSDRFSNYEYTAIEWELCLEIKHRK</sequence>
<organism evidence="1 2">
    <name type="scientific">Meloidogyne enterolobii</name>
    <name type="common">Root-knot nematode worm</name>
    <name type="synonym">Meloidogyne mayaguensis</name>
    <dbReference type="NCBI Taxonomy" id="390850"/>
    <lineage>
        <taxon>Eukaryota</taxon>
        <taxon>Metazoa</taxon>
        <taxon>Ecdysozoa</taxon>
        <taxon>Nematoda</taxon>
        <taxon>Chromadorea</taxon>
        <taxon>Rhabditida</taxon>
        <taxon>Tylenchina</taxon>
        <taxon>Tylenchomorpha</taxon>
        <taxon>Tylenchoidea</taxon>
        <taxon>Meloidogynidae</taxon>
        <taxon>Meloidogyninae</taxon>
        <taxon>Meloidogyne</taxon>
    </lineage>
</organism>
<dbReference type="AlphaFoldDB" id="A0A6V7VU92"/>
<reference evidence="1 2" key="1">
    <citation type="submission" date="2020-08" db="EMBL/GenBank/DDBJ databases">
        <authorList>
            <person name="Koutsovoulos G."/>
            <person name="Danchin GJ E."/>
        </authorList>
    </citation>
    <scope>NUCLEOTIDE SEQUENCE [LARGE SCALE GENOMIC DNA]</scope>
</reference>
<protein>
    <submittedName>
        <fullName evidence="1">Uncharacterized protein</fullName>
    </submittedName>
</protein>
<comment type="caution">
    <text evidence="1">The sequence shown here is derived from an EMBL/GenBank/DDBJ whole genome shotgun (WGS) entry which is preliminary data.</text>
</comment>
<dbReference type="Proteomes" id="UP000580250">
    <property type="component" value="Unassembled WGS sequence"/>
</dbReference>
<evidence type="ECO:0000313" key="2">
    <source>
        <dbReference type="Proteomes" id="UP000580250"/>
    </source>
</evidence>
<evidence type="ECO:0000313" key="1">
    <source>
        <dbReference type="EMBL" id="CAD2178332.1"/>
    </source>
</evidence>
<proteinExistence type="predicted"/>
<gene>
    <name evidence="1" type="ORF">MENT_LOCUS30266</name>
</gene>
<dbReference type="EMBL" id="CAJEWN010000317">
    <property type="protein sequence ID" value="CAD2178332.1"/>
    <property type="molecule type" value="Genomic_DNA"/>
</dbReference>